<evidence type="ECO:0000256" key="1">
    <source>
        <dbReference type="SAM" id="MobiDB-lite"/>
    </source>
</evidence>
<sequence length="198" mass="19405">MVSSGVLLGWLGIAAVALLSVDAAPVPPPCDLGIVSKVKQKGDTGGGASVTTTSATQGSGTTSCVTRTPNSVEKKKAAGSTGVTASSVSAGDGGFSNIAAALTLVEDTEDSLGATTKTGGKGDSHGTAAISQTGNANGGATFKKAKLDLLTDGEDLFETKKVKKGTVTSSSGHTGSGAGDSLFEILNEAESKIKKNGD</sequence>
<protein>
    <submittedName>
        <fullName evidence="3">Cement protein 19k</fullName>
    </submittedName>
</protein>
<feature type="region of interest" description="Disordered" evidence="1">
    <location>
        <begin position="40"/>
        <end position="68"/>
    </location>
</feature>
<feature type="compositionally biased region" description="Low complexity" evidence="1">
    <location>
        <begin position="49"/>
        <end position="63"/>
    </location>
</feature>
<feature type="chain" id="PRO_5022061372" evidence="2">
    <location>
        <begin position="24"/>
        <end position="198"/>
    </location>
</feature>
<dbReference type="AlphaFoldDB" id="A0A516EL85"/>
<dbReference type="EMBL" id="MK336238">
    <property type="protein sequence ID" value="QDO67070.1"/>
    <property type="molecule type" value="mRNA"/>
</dbReference>
<proteinExistence type="evidence at transcript level"/>
<evidence type="ECO:0000256" key="2">
    <source>
        <dbReference type="SAM" id="SignalP"/>
    </source>
</evidence>
<keyword evidence="2" id="KW-0732">Signal</keyword>
<name>A0A516EL85_MEGVO</name>
<accession>A0A516EL85</accession>
<organism evidence="3">
    <name type="scientific">Megabalanus volcano</name>
    <name type="common">Japanese megabalanine barnacle</name>
    <dbReference type="NCBI Taxonomy" id="266495"/>
    <lineage>
        <taxon>Eukaryota</taxon>
        <taxon>Metazoa</taxon>
        <taxon>Ecdysozoa</taxon>
        <taxon>Arthropoda</taxon>
        <taxon>Crustacea</taxon>
        <taxon>Multicrustacea</taxon>
        <taxon>Cirripedia</taxon>
        <taxon>Thoracica</taxon>
        <taxon>Thoracicalcarea</taxon>
        <taxon>Balanomorpha</taxon>
        <taxon>Balanoidea</taxon>
        <taxon>Balanidae</taxon>
        <taxon>Megabalaninae</taxon>
        <taxon>Megabalanus</taxon>
    </lineage>
</organism>
<evidence type="ECO:0000313" key="3">
    <source>
        <dbReference type="EMBL" id="QDO67070.1"/>
    </source>
</evidence>
<feature type="signal peptide" evidence="2">
    <location>
        <begin position="1"/>
        <end position="23"/>
    </location>
</feature>
<reference evidence="3" key="1">
    <citation type="submission" date="2018-12" db="EMBL/GenBank/DDBJ databases">
        <authorList>
            <person name="Yan G."/>
            <person name="He L."/>
        </authorList>
    </citation>
    <scope>NUCLEOTIDE SEQUENCE</scope>
</reference>